<name>A0AAX0S486_9BACI</name>
<feature type="transmembrane region" description="Helical" evidence="7">
    <location>
        <begin position="271"/>
        <end position="291"/>
    </location>
</feature>
<reference evidence="8 9" key="1">
    <citation type="submission" date="2017-09" db="EMBL/GenBank/DDBJ databases">
        <title>Large-scale bioinformatics analysis of Bacillus genomes uncovers conserved roles of natural products in bacterial physiology.</title>
        <authorList>
            <consortium name="Agbiome Team Llc"/>
            <person name="Bleich R.M."/>
            <person name="Kirk G.J."/>
            <person name="Santa Maria K.C."/>
            <person name="Allen S.E."/>
            <person name="Farag S."/>
            <person name="Shank E.A."/>
            <person name="Bowers A."/>
        </authorList>
    </citation>
    <scope>NUCLEOTIDE SEQUENCE [LARGE SCALE GENOMIC DNA]</scope>
    <source>
        <strain evidence="8 9">AFS003229</strain>
    </source>
</reference>
<evidence type="ECO:0000256" key="6">
    <source>
        <dbReference type="ARBA" id="ARBA00023136"/>
    </source>
</evidence>
<dbReference type="GO" id="GO:0005886">
    <property type="term" value="C:plasma membrane"/>
    <property type="evidence" value="ECO:0007669"/>
    <property type="project" value="UniProtKB-SubCell"/>
</dbReference>
<dbReference type="InterPro" id="IPR011701">
    <property type="entry name" value="MFS"/>
</dbReference>
<dbReference type="EMBL" id="NUEQ01000021">
    <property type="protein sequence ID" value="PEJ32930.1"/>
    <property type="molecule type" value="Genomic_DNA"/>
</dbReference>
<dbReference type="AlphaFoldDB" id="A0AAX0S486"/>
<dbReference type="SUPFAM" id="SSF103473">
    <property type="entry name" value="MFS general substrate transporter"/>
    <property type="match status" value="1"/>
</dbReference>
<dbReference type="GO" id="GO:0022857">
    <property type="term" value="F:transmembrane transporter activity"/>
    <property type="evidence" value="ECO:0007669"/>
    <property type="project" value="InterPro"/>
</dbReference>
<evidence type="ECO:0000256" key="7">
    <source>
        <dbReference type="SAM" id="Phobius"/>
    </source>
</evidence>
<keyword evidence="5 7" id="KW-1133">Transmembrane helix</keyword>
<evidence type="ECO:0000256" key="1">
    <source>
        <dbReference type="ARBA" id="ARBA00004651"/>
    </source>
</evidence>
<gene>
    <name evidence="8" type="ORF">CN689_12630</name>
</gene>
<feature type="transmembrane region" description="Helical" evidence="7">
    <location>
        <begin position="109"/>
        <end position="126"/>
    </location>
</feature>
<comment type="subcellular location">
    <subcellularLocation>
        <location evidence="1">Cell membrane</location>
        <topology evidence="1">Multi-pass membrane protein</topology>
    </subcellularLocation>
</comment>
<dbReference type="PANTHER" id="PTHR43266:SF2">
    <property type="entry name" value="MAJOR FACILITATOR SUPERFAMILY (MFS) PROFILE DOMAIN-CONTAINING PROTEIN"/>
    <property type="match status" value="1"/>
</dbReference>
<dbReference type="CDD" id="cd06173">
    <property type="entry name" value="MFS_MefA_like"/>
    <property type="match status" value="1"/>
</dbReference>
<evidence type="ECO:0000256" key="4">
    <source>
        <dbReference type="ARBA" id="ARBA00022692"/>
    </source>
</evidence>
<feature type="transmembrane region" description="Helical" evidence="7">
    <location>
        <begin position="303"/>
        <end position="322"/>
    </location>
</feature>
<accession>A0AAX0S486</accession>
<dbReference type="Proteomes" id="UP000220106">
    <property type="component" value="Unassembled WGS sequence"/>
</dbReference>
<feature type="transmembrane region" description="Helical" evidence="7">
    <location>
        <begin position="237"/>
        <end position="259"/>
    </location>
</feature>
<comment type="caution">
    <text evidence="8">The sequence shown here is derived from an EMBL/GenBank/DDBJ whole genome shotgun (WGS) entry which is preliminary data.</text>
</comment>
<evidence type="ECO:0008006" key="10">
    <source>
        <dbReference type="Google" id="ProtNLM"/>
    </source>
</evidence>
<keyword evidence="4 7" id="KW-0812">Transmembrane</keyword>
<dbReference type="Pfam" id="PF07690">
    <property type="entry name" value="MFS_1"/>
    <property type="match status" value="1"/>
</dbReference>
<dbReference type="Gene3D" id="1.20.1250.20">
    <property type="entry name" value="MFS general substrate transporter like domains"/>
    <property type="match status" value="1"/>
</dbReference>
<evidence type="ECO:0000256" key="3">
    <source>
        <dbReference type="ARBA" id="ARBA00022475"/>
    </source>
</evidence>
<evidence type="ECO:0000256" key="5">
    <source>
        <dbReference type="ARBA" id="ARBA00022989"/>
    </source>
</evidence>
<keyword evidence="3" id="KW-1003">Cell membrane</keyword>
<feature type="transmembrane region" description="Helical" evidence="7">
    <location>
        <begin position="175"/>
        <end position="195"/>
    </location>
</feature>
<feature type="transmembrane region" description="Helical" evidence="7">
    <location>
        <begin position="147"/>
        <end position="169"/>
    </location>
</feature>
<evidence type="ECO:0000313" key="8">
    <source>
        <dbReference type="EMBL" id="PEJ32930.1"/>
    </source>
</evidence>
<evidence type="ECO:0000256" key="2">
    <source>
        <dbReference type="ARBA" id="ARBA00022448"/>
    </source>
</evidence>
<feature type="transmembrane region" description="Helical" evidence="7">
    <location>
        <begin position="328"/>
        <end position="345"/>
    </location>
</feature>
<keyword evidence="2" id="KW-0813">Transport</keyword>
<dbReference type="InterPro" id="IPR036259">
    <property type="entry name" value="MFS_trans_sf"/>
</dbReference>
<sequence length="426" mass="47149">MLLHLFHQYKKYTPLLNEKRFSYLCLSESLSTLGNMAQGIALAAYIFTLSQSIFIFGLFLIIRFAPQFLLFSIAGSIVDKYSRRFTLTIINILLALLTCVMAFDSHSTTTILIITLLIGIIELPYHPALSSSIPSLVNKDQLGLANGLMGILTSIARVIGSAIAAFGLLNDTVTGLLIFNAITFFIAGIITWTKLPTANLDNDSSLEEGSQESTSSKESGLITSIKYIKNHMVLKNLIFGSFLIWGCLSITDVLLVPLLNSTIQDGEKYYGVYRFIAALGMLIGNYLTVPWREKYLSLKITKYGYVLPLVILSLSSIGIALSPFILGPILYLFLWIAMFLPSNLLNVELQTTPNNIRGKVISIADALDGILFIMLTGLLPYLSYFISVEKLLIAASIPFVVISLILTYTFIRSIYINKKNKSLEVT</sequence>
<protein>
    <recommendedName>
        <fullName evidence="10">MFS transporter</fullName>
    </recommendedName>
</protein>
<keyword evidence="6 7" id="KW-0472">Membrane</keyword>
<feature type="transmembrane region" description="Helical" evidence="7">
    <location>
        <begin position="366"/>
        <end position="386"/>
    </location>
</feature>
<proteinExistence type="predicted"/>
<evidence type="ECO:0000313" key="9">
    <source>
        <dbReference type="Proteomes" id="UP000220106"/>
    </source>
</evidence>
<feature type="transmembrane region" description="Helical" evidence="7">
    <location>
        <begin position="392"/>
        <end position="411"/>
    </location>
</feature>
<organism evidence="8 9">
    <name type="scientific">Peribacillus butanolivorans</name>
    <dbReference type="NCBI Taxonomy" id="421767"/>
    <lineage>
        <taxon>Bacteria</taxon>
        <taxon>Bacillati</taxon>
        <taxon>Bacillota</taxon>
        <taxon>Bacilli</taxon>
        <taxon>Bacillales</taxon>
        <taxon>Bacillaceae</taxon>
        <taxon>Peribacillus</taxon>
    </lineage>
</organism>
<dbReference type="PANTHER" id="PTHR43266">
    <property type="entry name" value="MACROLIDE-EFFLUX PROTEIN"/>
    <property type="match status" value="1"/>
</dbReference>
<feature type="transmembrane region" description="Helical" evidence="7">
    <location>
        <begin position="85"/>
        <end position="103"/>
    </location>
</feature>